<dbReference type="EMBL" id="MQVS01000010">
    <property type="protein sequence ID" value="OKL51091.1"/>
    <property type="molecule type" value="Genomic_DNA"/>
</dbReference>
<dbReference type="RefSeq" id="WP_073825621.1">
    <property type="nucleotide sequence ID" value="NZ_JAUNKL010000046.1"/>
</dbReference>
<evidence type="ECO:0000313" key="5">
    <source>
        <dbReference type="EMBL" id="OKL51091.1"/>
    </source>
</evidence>
<dbReference type="Pfam" id="PF13784">
    <property type="entry name" value="Fic_N"/>
    <property type="match status" value="1"/>
</dbReference>
<dbReference type="OrthoDB" id="9813719at2"/>
<dbReference type="SUPFAM" id="SSF140931">
    <property type="entry name" value="Fic-like"/>
    <property type="match status" value="1"/>
</dbReference>
<evidence type="ECO:0000256" key="1">
    <source>
        <dbReference type="PIRSR" id="PIRSR038925-1"/>
    </source>
</evidence>
<evidence type="ECO:0000313" key="6">
    <source>
        <dbReference type="Proteomes" id="UP000185612"/>
    </source>
</evidence>
<dbReference type="PROSITE" id="PS51459">
    <property type="entry name" value="FIDO"/>
    <property type="match status" value="1"/>
</dbReference>
<evidence type="ECO:0000256" key="2">
    <source>
        <dbReference type="PIRSR" id="PIRSR640198-1"/>
    </source>
</evidence>
<dbReference type="InterPro" id="IPR048770">
    <property type="entry name" value="SoFic-like_C"/>
</dbReference>
<proteinExistence type="predicted"/>
<sequence length="366" mass="41719">MWTNPDRPYQTLPPLPPQAEIETLGVLRQLVGTSRALTRLEEACRRLPDPTMLTSTVPLLEAQASSEIENIVTTNDELFRAAHLPATAAATPAVKEALRYREALWAGYEALKERPVTVNTARKICTALRGHEVDVRSQPGTFIGNPATRERLYTPPEGREVILSHLARWEEFINDKDQELDPLVVMALQHYQFEAIHPFTDGNGRTGRVLNLLVLSASGILTQPVFYLSGYVVRHKDEYYARLRAVTERDEWEEWVLFMLRACEVTAEWTYSLINQITDLQAKVANKVRELIPRGDATALTELLFRQPYVRIEEVVQQRLAQRQTASKWMGILSDNHVLRKEKHGKHAVFINDSLLDLLFEYPLAS</sequence>
<feature type="binding site" evidence="1">
    <location>
        <position position="69"/>
    </location>
    <ligand>
        <name>ATP</name>
        <dbReference type="ChEBI" id="CHEBI:30616"/>
    </ligand>
</feature>
<comment type="caution">
    <text evidence="5">The sequence shown here is derived from an EMBL/GenBank/DDBJ whole genome shotgun (WGS) entry which is preliminary data.</text>
</comment>
<feature type="binding site" evidence="1">
    <location>
        <position position="197"/>
    </location>
    <ligand>
        <name>ATP</name>
        <dbReference type="ChEBI" id="CHEBI:30616"/>
    </ligand>
</feature>
<dbReference type="Gene3D" id="1.10.3290.10">
    <property type="entry name" value="Fido-like domain"/>
    <property type="match status" value="1"/>
</dbReference>
<dbReference type="STRING" id="52770.BSZ40_09300"/>
<feature type="domain" description="Fido" evidence="4">
    <location>
        <begin position="122"/>
        <end position="261"/>
    </location>
</feature>
<dbReference type="InterPro" id="IPR026287">
    <property type="entry name" value="SoFic-like"/>
</dbReference>
<feature type="binding site" evidence="3">
    <location>
        <begin position="201"/>
        <end position="208"/>
    </location>
    <ligand>
        <name>ATP</name>
        <dbReference type="ChEBI" id="CHEBI:30616"/>
    </ligand>
</feature>
<keyword evidence="1" id="KW-0067">ATP-binding</keyword>
<keyword evidence="1" id="KW-0547">Nucleotide-binding</keyword>
<dbReference type="Proteomes" id="UP000185612">
    <property type="component" value="Unassembled WGS sequence"/>
</dbReference>
<evidence type="ECO:0000259" key="4">
    <source>
        <dbReference type="PROSITE" id="PS51459"/>
    </source>
</evidence>
<reference evidence="6" key="1">
    <citation type="submission" date="2016-12" db="EMBL/GenBank/DDBJ databases">
        <authorList>
            <person name="Meng X."/>
        </authorList>
    </citation>
    <scope>NUCLEOTIDE SEQUENCE [LARGE SCALE GENOMIC DNA]</scope>
    <source>
        <strain evidence="6">DSM 20732</strain>
    </source>
</reference>
<dbReference type="InterPro" id="IPR025758">
    <property type="entry name" value="Fic/DOC_N"/>
</dbReference>
<dbReference type="InterPro" id="IPR003812">
    <property type="entry name" value="Fido"/>
</dbReference>
<dbReference type="PANTHER" id="PTHR13504">
    <property type="entry name" value="FIDO DOMAIN-CONTAINING PROTEIN DDB_G0283145"/>
    <property type="match status" value="1"/>
</dbReference>
<keyword evidence="6" id="KW-1185">Reference proteome</keyword>
<feature type="binding site" evidence="1">
    <location>
        <begin position="202"/>
        <end position="208"/>
    </location>
    <ligand>
        <name>ATP</name>
        <dbReference type="ChEBI" id="CHEBI:30616"/>
    </ligand>
</feature>
<feature type="active site" evidence="2">
    <location>
        <position position="197"/>
    </location>
</feature>
<dbReference type="PANTHER" id="PTHR13504:SF35">
    <property type="entry name" value="PROTEIN ADENYLYLTRANSFERASE SOFIC"/>
    <property type="match status" value="1"/>
</dbReference>
<evidence type="ECO:0000256" key="3">
    <source>
        <dbReference type="PIRSR" id="PIRSR640198-2"/>
    </source>
</evidence>
<feature type="binding site" evidence="1">
    <location>
        <position position="239"/>
    </location>
    <ligand>
        <name>ATP</name>
        <dbReference type="ChEBI" id="CHEBI:30616"/>
    </ligand>
</feature>
<gene>
    <name evidence="5" type="ORF">BSZ40_09300</name>
</gene>
<dbReference type="InterPro" id="IPR036597">
    <property type="entry name" value="Fido-like_dom_sf"/>
</dbReference>
<organism evidence="5 6">
    <name type="scientific">Buchananella hordeovulneris</name>
    <dbReference type="NCBI Taxonomy" id="52770"/>
    <lineage>
        <taxon>Bacteria</taxon>
        <taxon>Bacillati</taxon>
        <taxon>Actinomycetota</taxon>
        <taxon>Actinomycetes</taxon>
        <taxon>Actinomycetales</taxon>
        <taxon>Actinomycetaceae</taxon>
        <taxon>Buchananella</taxon>
    </lineage>
</organism>
<dbReference type="GO" id="GO:0005524">
    <property type="term" value="F:ATP binding"/>
    <property type="evidence" value="ECO:0007669"/>
    <property type="project" value="UniProtKB-KW"/>
</dbReference>
<feature type="binding site" evidence="3">
    <location>
        <begin position="239"/>
        <end position="240"/>
    </location>
    <ligand>
        <name>ATP</name>
        <dbReference type="ChEBI" id="CHEBI:30616"/>
    </ligand>
</feature>
<name>A0A1Q5PU31_9ACTO</name>
<dbReference type="Pfam" id="PF02661">
    <property type="entry name" value="Fic"/>
    <property type="match status" value="1"/>
</dbReference>
<dbReference type="InterPro" id="IPR040198">
    <property type="entry name" value="Fido_containing"/>
</dbReference>
<dbReference type="Pfam" id="PF21248">
    <property type="entry name" value="SoFic-like_C"/>
    <property type="match status" value="1"/>
</dbReference>
<dbReference type="AlphaFoldDB" id="A0A1Q5PU31"/>
<dbReference type="PIRSF" id="PIRSF038925">
    <property type="entry name" value="AMP-prot_trans"/>
    <property type="match status" value="1"/>
</dbReference>
<protein>
    <submittedName>
        <fullName evidence="5">Addiction module protein</fullName>
    </submittedName>
</protein>
<accession>A0A1Q5PU31</accession>